<dbReference type="PROSITE" id="PS51747">
    <property type="entry name" value="CYT_DCMP_DEAMINASES_2"/>
    <property type="match status" value="1"/>
</dbReference>
<protein>
    <submittedName>
        <fullName evidence="6">Guanine deaminase</fullName>
        <ecNumber evidence="6">3.5.4.3</ecNumber>
    </submittedName>
</protein>
<dbReference type="PANTHER" id="PTHR11079">
    <property type="entry name" value="CYTOSINE DEAMINASE FAMILY MEMBER"/>
    <property type="match status" value="1"/>
</dbReference>
<comment type="similarity">
    <text evidence="1">Belongs to the cytidine and deoxycytidylate deaminase family.</text>
</comment>
<dbReference type="InterPro" id="IPR016193">
    <property type="entry name" value="Cytidine_deaminase-like"/>
</dbReference>
<evidence type="ECO:0000256" key="2">
    <source>
        <dbReference type="ARBA" id="ARBA00022723"/>
    </source>
</evidence>
<evidence type="ECO:0000256" key="4">
    <source>
        <dbReference type="ARBA" id="ARBA00022833"/>
    </source>
</evidence>
<dbReference type="PROSITE" id="PS00903">
    <property type="entry name" value="CYT_DCMP_DEAMINASES_1"/>
    <property type="match status" value="1"/>
</dbReference>
<dbReference type="CDD" id="cd01285">
    <property type="entry name" value="nucleoside_deaminase"/>
    <property type="match status" value="1"/>
</dbReference>
<dbReference type="GO" id="GO:0047974">
    <property type="term" value="F:guanosine deaminase activity"/>
    <property type="evidence" value="ECO:0007669"/>
    <property type="project" value="TreeGrafter"/>
</dbReference>
<feature type="domain" description="CMP/dCMP-type deaminase" evidence="5">
    <location>
        <begin position="1"/>
        <end position="118"/>
    </location>
</feature>
<reference evidence="7" key="1">
    <citation type="submission" date="2017-02" db="EMBL/GenBank/DDBJ databases">
        <authorList>
            <person name="Daims H."/>
        </authorList>
    </citation>
    <scope>NUCLEOTIDE SEQUENCE [LARGE SCALE GENOMIC DNA]</scope>
</reference>
<keyword evidence="3 6" id="KW-0378">Hydrolase</keyword>
<dbReference type="GO" id="GO:0006152">
    <property type="term" value="P:purine nucleoside catabolic process"/>
    <property type="evidence" value="ECO:0007669"/>
    <property type="project" value="TreeGrafter"/>
</dbReference>
<dbReference type="SUPFAM" id="SSF53927">
    <property type="entry name" value="Cytidine deaminase-like"/>
    <property type="match status" value="1"/>
</dbReference>
<dbReference type="FunFam" id="3.40.140.10:FF:000011">
    <property type="entry name" value="tRNA-specific adenosine deaminase"/>
    <property type="match status" value="1"/>
</dbReference>
<dbReference type="GO" id="GO:0008892">
    <property type="term" value="F:guanine deaminase activity"/>
    <property type="evidence" value="ECO:0007669"/>
    <property type="project" value="UniProtKB-EC"/>
</dbReference>
<dbReference type="Proteomes" id="UP000195667">
    <property type="component" value="Unassembled WGS sequence"/>
</dbReference>
<dbReference type="RefSeq" id="WP_087144657.1">
    <property type="nucleotide sequence ID" value="NZ_FUKI01000142.1"/>
</dbReference>
<dbReference type="EC" id="3.5.4.3" evidence="6"/>
<evidence type="ECO:0000313" key="6">
    <source>
        <dbReference type="EMBL" id="SJM95139.1"/>
    </source>
</evidence>
<dbReference type="AlphaFoldDB" id="A0A1R4HFY9"/>
<keyword evidence="4" id="KW-0862">Zinc</keyword>
<organism evidence="6 7">
    <name type="scientific">Crenothrix polyspora</name>
    <dbReference type="NCBI Taxonomy" id="360316"/>
    <lineage>
        <taxon>Bacteria</taxon>
        <taxon>Pseudomonadati</taxon>
        <taxon>Pseudomonadota</taxon>
        <taxon>Gammaproteobacteria</taxon>
        <taxon>Methylococcales</taxon>
        <taxon>Crenotrichaceae</taxon>
        <taxon>Crenothrix</taxon>
    </lineage>
</organism>
<dbReference type="InterPro" id="IPR002125">
    <property type="entry name" value="CMP_dCMP_dom"/>
</dbReference>
<sequence>MHTQFLQQAIALALDNVETGAGGPYGAVIVKDKQIIAASGNKVTQNNDPTAHAEIMTIRLACTKLNSFQLRDCILYTSCEPCPMCLGAIYWARLATVYFACSRHDAAQAQFDDSFIYDQIALLPAERSIPMHHVTGLNDTQPFKAWSEKKDKVLY</sequence>
<dbReference type="OrthoDB" id="9802676at2"/>
<dbReference type="EMBL" id="FUKI01000142">
    <property type="protein sequence ID" value="SJM95139.1"/>
    <property type="molecule type" value="Genomic_DNA"/>
</dbReference>
<dbReference type="PANTHER" id="PTHR11079:SF161">
    <property type="entry name" value="CMP_DCMP-TYPE DEAMINASE DOMAIN-CONTAINING PROTEIN"/>
    <property type="match status" value="1"/>
</dbReference>
<name>A0A1R4HFY9_9GAMM</name>
<keyword evidence="7" id="KW-1185">Reference proteome</keyword>
<gene>
    <name evidence="6" type="primary">guaD</name>
    <name evidence="6" type="ORF">CRENPOLYSF1_640035</name>
</gene>
<evidence type="ECO:0000256" key="1">
    <source>
        <dbReference type="ARBA" id="ARBA00006576"/>
    </source>
</evidence>
<proteinExistence type="inferred from homology"/>
<dbReference type="Gene3D" id="3.40.140.10">
    <property type="entry name" value="Cytidine Deaminase, domain 2"/>
    <property type="match status" value="1"/>
</dbReference>
<dbReference type="GO" id="GO:0008270">
    <property type="term" value="F:zinc ion binding"/>
    <property type="evidence" value="ECO:0007669"/>
    <property type="project" value="InterPro"/>
</dbReference>
<evidence type="ECO:0000256" key="3">
    <source>
        <dbReference type="ARBA" id="ARBA00022801"/>
    </source>
</evidence>
<dbReference type="InterPro" id="IPR016192">
    <property type="entry name" value="APOBEC/CMP_deaminase_Zn-bd"/>
</dbReference>
<accession>A0A1R4HFY9</accession>
<dbReference type="Pfam" id="PF00383">
    <property type="entry name" value="dCMP_cyt_deam_1"/>
    <property type="match status" value="1"/>
</dbReference>
<keyword evidence="2" id="KW-0479">Metal-binding</keyword>
<evidence type="ECO:0000313" key="7">
    <source>
        <dbReference type="Proteomes" id="UP000195667"/>
    </source>
</evidence>
<evidence type="ECO:0000259" key="5">
    <source>
        <dbReference type="PROSITE" id="PS51747"/>
    </source>
</evidence>